<evidence type="ECO:0000313" key="8">
    <source>
        <dbReference type="Proteomes" id="UP000041254"/>
    </source>
</evidence>
<evidence type="ECO:0000256" key="1">
    <source>
        <dbReference type="ARBA" id="ARBA00004141"/>
    </source>
</evidence>
<protein>
    <recommendedName>
        <fullName evidence="6">EamA domain-containing protein</fullName>
    </recommendedName>
</protein>
<reference evidence="7 8" key="1">
    <citation type="submission" date="2014-11" db="EMBL/GenBank/DDBJ databases">
        <authorList>
            <person name="Zhu J."/>
            <person name="Qi W."/>
            <person name="Song R."/>
        </authorList>
    </citation>
    <scope>NUCLEOTIDE SEQUENCE [LARGE SCALE GENOMIC DNA]</scope>
</reference>
<dbReference type="Proteomes" id="UP000041254">
    <property type="component" value="Unassembled WGS sequence"/>
</dbReference>
<feature type="transmembrane region" description="Helical" evidence="5">
    <location>
        <begin position="172"/>
        <end position="190"/>
    </location>
</feature>
<dbReference type="OMA" id="TQMALIG"/>
<evidence type="ECO:0000256" key="2">
    <source>
        <dbReference type="ARBA" id="ARBA00022692"/>
    </source>
</evidence>
<name>A0A0G4GFA2_VITBC</name>
<evidence type="ECO:0000256" key="4">
    <source>
        <dbReference type="ARBA" id="ARBA00023136"/>
    </source>
</evidence>
<dbReference type="InterPro" id="IPR037185">
    <property type="entry name" value="EmrE-like"/>
</dbReference>
<feature type="transmembrane region" description="Helical" evidence="5">
    <location>
        <begin position="197"/>
        <end position="220"/>
    </location>
</feature>
<evidence type="ECO:0000256" key="5">
    <source>
        <dbReference type="SAM" id="Phobius"/>
    </source>
</evidence>
<sequence length="373" mass="40295">MPVSARALRDDVYVSLEDGPAYPVAEDVKGAKALPQHTSTGHALDSLLLTDVPEAASSSLLVNPADHPLPSGRPRCFVQGVLLCIGSTVCFASMSLCVKLTADHGISAGETMFIRCIFQFFVTLACLFYLRLGILPSQSRGTFRVRWWVLARGVVDFLGVLMYYYGLSQLQLGYATVLYFTAPLFAGLIARSMLKESYGIIEAACGLGCVIGVAMTSLGSENFRTISTAEVCGISLCLLGALCQGLTYCIIRKIGRKAHYMQLVNSFALSGLFISPLFMLTVPSQAPISPSSFTVTNWCDLLMLGAFATFGQMLLNMGTQHVKACLASITRTLDIPISVLLQWWFLHDAPSFLSILGCCMVICCCGASAVLRR</sequence>
<dbReference type="SUPFAM" id="SSF103481">
    <property type="entry name" value="Multidrug resistance efflux transporter EmrE"/>
    <property type="match status" value="2"/>
</dbReference>
<dbReference type="PhylomeDB" id="A0A0G4GFA2"/>
<feature type="domain" description="EamA" evidence="6">
    <location>
        <begin position="233"/>
        <end position="363"/>
    </location>
</feature>
<proteinExistence type="predicted"/>
<feature type="transmembrane region" description="Helical" evidence="5">
    <location>
        <begin position="226"/>
        <end position="251"/>
    </location>
</feature>
<keyword evidence="4 5" id="KW-0472">Membrane</keyword>
<feature type="domain" description="EamA" evidence="6">
    <location>
        <begin position="80"/>
        <end position="217"/>
    </location>
</feature>
<dbReference type="PANTHER" id="PTHR22911">
    <property type="entry name" value="ACYL-MALONYL CONDENSING ENZYME-RELATED"/>
    <property type="match status" value="1"/>
</dbReference>
<feature type="transmembrane region" description="Helical" evidence="5">
    <location>
        <begin position="76"/>
        <end position="96"/>
    </location>
</feature>
<feature type="transmembrane region" description="Helical" evidence="5">
    <location>
        <begin position="263"/>
        <end position="283"/>
    </location>
</feature>
<feature type="transmembrane region" description="Helical" evidence="5">
    <location>
        <begin position="147"/>
        <end position="166"/>
    </location>
</feature>
<evidence type="ECO:0000256" key="3">
    <source>
        <dbReference type="ARBA" id="ARBA00022989"/>
    </source>
</evidence>
<dbReference type="PANTHER" id="PTHR22911:SF6">
    <property type="entry name" value="SOLUTE CARRIER FAMILY 35 MEMBER G1"/>
    <property type="match status" value="1"/>
</dbReference>
<keyword evidence="2 5" id="KW-0812">Transmembrane</keyword>
<dbReference type="VEuPathDB" id="CryptoDB:Vbra_9918"/>
<dbReference type="AlphaFoldDB" id="A0A0G4GFA2"/>
<keyword evidence="8" id="KW-1185">Reference proteome</keyword>
<dbReference type="InterPro" id="IPR000620">
    <property type="entry name" value="EamA_dom"/>
</dbReference>
<feature type="transmembrane region" description="Helical" evidence="5">
    <location>
        <begin position="112"/>
        <end position="135"/>
    </location>
</feature>
<gene>
    <name evidence="7" type="ORF">Vbra_9918</name>
</gene>
<dbReference type="EMBL" id="CDMY01000645">
    <property type="protein sequence ID" value="CEM27833.1"/>
    <property type="molecule type" value="Genomic_DNA"/>
</dbReference>
<accession>A0A0G4GFA2</accession>
<evidence type="ECO:0000313" key="7">
    <source>
        <dbReference type="EMBL" id="CEM27833.1"/>
    </source>
</evidence>
<evidence type="ECO:0000259" key="6">
    <source>
        <dbReference type="Pfam" id="PF00892"/>
    </source>
</evidence>
<dbReference type="InParanoid" id="A0A0G4GFA2"/>
<comment type="subcellular location">
    <subcellularLocation>
        <location evidence="1">Membrane</location>
        <topology evidence="1">Multi-pass membrane protein</topology>
    </subcellularLocation>
</comment>
<dbReference type="GO" id="GO:0016020">
    <property type="term" value="C:membrane"/>
    <property type="evidence" value="ECO:0007669"/>
    <property type="project" value="UniProtKB-SubCell"/>
</dbReference>
<dbReference type="OrthoDB" id="439527at2759"/>
<organism evidence="7 8">
    <name type="scientific">Vitrella brassicaformis (strain CCMP3155)</name>
    <dbReference type="NCBI Taxonomy" id="1169540"/>
    <lineage>
        <taxon>Eukaryota</taxon>
        <taxon>Sar</taxon>
        <taxon>Alveolata</taxon>
        <taxon>Colpodellida</taxon>
        <taxon>Vitrellaceae</taxon>
        <taxon>Vitrella</taxon>
    </lineage>
</organism>
<dbReference type="STRING" id="1169540.A0A0G4GFA2"/>
<dbReference type="Pfam" id="PF00892">
    <property type="entry name" value="EamA"/>
    <property type="match status" value="2"/>
</dbReference>
<keyword evidence="3 5" id="KW-1133">Transmembrane helix</keyword>
<feature type="transmembrane region" description="Helical" evidence="5">
    <location>
        <begin position="351"/>
        <end position="371"/>
    </location>
</feature>